<proteinExistence type="predicted"/>
<organism evidence="9 10">
    <name type="scientific">Magnetococcus marinus (strain ATCC BAA-1437 / JCM 17883 / MC-1)</name>
    <dbReference type="NCBI Taxonomy" id="156889"/>
    <lineage>
        <taxon>Bacteria</taxon>
        <taxon>Pseudomonadati</taxon>
        <taxon>Pseudomonadota</taxon>
        <taxon>Magnetococcia</taxon>
        <taxon>Magnetococcales</taxon>
        <taxon>Magnetococcaceae</taxon>
        <taxon>Magnetococcus</taxon>
    </lineage>
</organism>
<evidence type="ECO:0000256" key="5">
    <source>
        <dbReference type="ARBA" id="ARBA00023244"/>
    </source>
</evidence>
<accession>A0LDQ9</accession>
<dbReference type="Pfam" id="PF14824">
    <property type="entry name" value="Sirohm_synth_M"/>
    <property type="match status" value="1"/>
</dbReference>
<dbReference type="Pfam" id="PF13241">
    <property type="entry name" value="NAD_binding_7"/>
    <property type="match status" value="1"/>
</dbReference>
<sequence>MAHYMAELILTGRPVLVIGGGQVAQRKLRGLMPSGACITVVAPHLSDEIAQLVTTGQLEHWAEPFTPTQLEPHWSLIFAATGDGALNRQIALLCAEKGYFCNSADGPEVSGFIVPAVVRRGDVTVAVSTGGLSPSLSRLLKERIEAWLEPGWGELAQLFGAMRQTVLARIPHAATRYRFWRHIALAAQQEQRFNQQTDSRAWFENKLDRHDY</sequence>
<dbReference type="GO" id="GO:0043115">
    <property type="term" value="F:precorrin-2 dehydrogenase activity"/>
    <property type="evidence" value="ECO:0007669"/>
    <property type="project" value="UniProtKB-EC"/>
</dbReference>
<dbReference type="AlphaFoldDB" id="A0LDQ9"/>
<dbReference type="InterPro" id="IPR006367">
    <property type="entry name" value="Sirohaem_synthase_N"/>
</dbReference>
<reference evidence="10" key="1">
    <citation type="journal article" date="2009" name="Appl. Environ. Microbiol.">
        <title>Complete genome sequence of the chemolithoautotrophic marine magnetotactic coccus strain MC-1.</title>
        <authorList>
            <person name="Schubbe S."/>
            <person name="Williams T.J."/>
            <person name="Xie G."/>
            <person name="Kiss H.E."/>
            <person name="Brettin T.S."/>
            <person name="Martinez D."/>
            <person name="Ross C.A."/>
            <person name="Schuler D."/>
            <person name="Cox B.L."/>
            <person name="Nealson K.H."/>
            <person name="Bazylinski D.A."/>
        </authorList>
    </citation>
    <scope>NUCLEOTIDE SEQUENCE [LARGE SCALE GENOMIC DNA]</scope>
    <source>
        <strain evidence="10">ATCC BAA-1437 / JCM 17883 / MC-1</strain>
    </source>
</reference>
<evidence type="ECO:0000256" key="3">
    <source>
        <dbReference type="ARBA" id="ARBA00023002"/>
    </source>
</evidence>
<dbReference type="Gene3D" id="3.40.50.720">
    <property type="entry name" value="NAD(P)-binding Rossmann-like Domain"/>
    <property type="match status" value="1"/>
</dbReference>
<dbReference type="EMBL" id="CP000471">
    <property type="protein sequence ID" value="ABK46102.1"/>
    <property type="molecule type" value="Genomic_DNA"/>
</dbReference>
<dbReference type="STRING" id="156889.Mmc1_3617"/>
<reference evidence="9 10" key="2">
    <citation type="journal article" date="2012" name="Int. J. Syst. Evol. Microbiol.">
        <title>Magnetococcus marinus gen. nov., sp. nov., a marine, magnetotactic bacterium that represents a novel lineage (Magnetococcaceae fam. nov.; Magnetococcales ord. nov.) at the base of the Alphaproteobacteria.</title>
        <authorList>
            <person name="Bazylinski D.A."/>
            <person name="Williams T.J."/>
            <person name="Lefevre C.T."/>
            <person name="Berg R.J."/>
            <person name="Zhang C.L."/>
            <person name="Bowser S.S."/>
            <person name="Dean A.J."/>
            <person name="Beveridge T.J."/>
        </authorList>
    </citation>
    <scope>NUCLEOTIDE SEQUENCE [LARGE SCALE GENOMIC DNA]</scope>
    <source>
        <strain evidence="10">ATCC BAA-1437 / JCM 17883 / MC-1</strain>
    </source>
</reference>
<dbReference type="InterPro" id="IPR028281">
    <property type="entry name" value="Sirohaem_synthase_central"/>
</dbReference>
<evidence type="ECO:0000256" key="4">
    <source>
        <dbReference type="ARBA" id="ARBA00023027"/>
    </source>
</evidence>
<evidence type="ECO:0000313" key="9">
    <source>
        <dbReference type="EMBL" id="ABK46102.1"/>
    </source>
</evidence>
<dbReference type="Proteomes" id="UP000002586">
    <property type="component" value="Chromosome"/>
</dbReference>
<dbReference type="HOGENOM" id="CLU_011276_8_1_5"/>
<feature type="domain" description="Sirohaem synthase dimerisation" evidence="7">
    <location>
        <begin position="152"/>
        <end position="194"/>
    </location>
</feature>
<dbReference type="eggNOG" id="COG1648">
    <property type="taxonomic scope" value="Bacteria"/>
</dbReference>
<dbReference type="Gene3D" id="3.30.160.110">
    <property type="entry name" value="Siroheme synthase, domain 2"/>
    <property type="match status" value="1"/>
</dbReference>
<dbReference type="OrthoDB" id="9815856at2"/>
<dbReference type="Pfam" id="PF10414">
    <property type="entry name" value="CysG_dimeriser"/>
    <property type="match status" value="1"/>
</dbReference>
<keyword evidence="5" id="KW-0627">Porphyrin biosynthesis</keyword>
<dbReference type="RefSeq" id="WP_011715156.1">
    <property type="nucleotide sequence ID" value="NC_008576.1"/>
</dbReference>
<dbReference type="GO" id="GO:0004325">
    <property type="term" value="F:ferrochelatase activity"/>
    <property type="evidence" value="ECO:0007669"/>
    <property type="project" value="InterPro"/>
</dbReference>
<dbReference type="GO" id="GO:0019354">
    <property type="term" value="P:siroheme biosynthetic process"/>
    <property type="evidence" value="ECO:0007669"/>
    <property type="project" value="UniProtKB-UniPathway"/>
</dbReference>
<dbReference type="KEGG" id="mgm:Mmc1_3617"/>
<dbReference type="SUPFAM" id="SSF75615">
    <property type="entry name" value="Siroheme synthase middle domains-like"/>
    <property type="match status" value="1"/>
</dbReference>
<dbReference type="SUPFAM" id="SSF51735">
    <property type="entry name" value="NAD(P)-binding Rossmann-fold domains"/>
    <property type="match status" value="1"/>
</dbReference>
<dbReference type="PANTHER" id="PTHR35330">
    <property type="entry name" value="SIROHEME BIOSYNTHESIS PROTEIN MET8"/>
    <property type="match status" value="1"/>
</dbReference>
<feature type="domain" description="Siroheme synthase central" evidence="8">
    <location>
        <begin position="120"/>
        <end position="146"/>
    </location>
</feature>
<name>A0LDQ9_MAGMM</name>
<dbReference type="UniPathway" id="UPA00262">
    <property type="reaction ID" value="UER00222"/>
</dbReference>
<comment type="catalytic activity">
    <reaction evidence="6">
        <text>precorrin-2 + NAD(+) = sirohydrochlorin + NADH + 2 H(+)</text>
        <dbReference type="Rhea" id="RHEA:15613"/>
        <dbReference type="ChEBI" id="CHEBI:15378"/>
        <dbReference type="ChEBI" id="CHEBI:57540"/>
        <dbReference type="ChEBI" id="CHEBI:57945"/>
        <dbReference type="ChEBI" id="CHEBI:58351"/>
        <dbReference type="ChEBI" id="CHEBI:58827"/>
        <dbReference type="EC" id="1.3.1.76"/>
    </reaction>
</comment>
<dbReference type="InterPro" id="IPR028161">
    <property type="entry name" value="Met8-like"/>
</dbReference>
<evidence type="ECO:0000256" key="2">
    <source>
        <dbReference type="ARBA" id="ARBA00012400"/>
    </source>
</evidence>
<dbReference type="NCBIfam" id="TIGR01470">
    <property type="entry name" value="cysG_Nterm"/>
    <property type="match status" value="1"/>
</dbReference>
<evidence type="ECO:0000259" key="8">
    <source>
        <dbReference type="Pfam" id="PF14824"/>
    </source>
</evidence>
<comment type="pathway">
    <text evidence="1">Porphyrin-containing compound metabolism; siroheme biosynthesis; sirohydrochlorin from precorrin-2: step 1/1.</text>
</comment>
<gene>
    <name evidence="9" type="ordered locus">Mmc1_3617</name>
</gene>
<protein>
    <recommendedName>
        <fullName evidence="2">precorrin-2 dehydrogenase</fullName>
        <ecNumber evidence="2">1.3.1.76</ecNumber>
    </recommendedName>
</protein>
<keyword evidence="3 9" id="KW-0560">Oxidoreductase</keyword>
<dbReference type="InterPro" id="IPR036291">
    <property type="entry name" value="NAD(P)-bd_dom_sf"/>
</dbReference>
<evidence type="ECO:0000259" key="7">
    <source>
        <dbReference type="Pfam" id="PF10414"/>
    </source>
</evidence>
<keyword evidence="10" id="KW-1185">Reference proteome</keyword>
<dbReference type="EC" id="1.3.1.76" evidence="2"/>
<evidence type="ECO:0000313" key="10">
    <source>
        <dbReference type="Proteomes" id="UP000002586"/>
    </source>
</evidence>
<dbReference type="InterPro" id="IPR019478">
    <property type="entry name" value="Sirohaem_synthase_dimer_dom"/>
</dbReference>
<dbReference type="PANTHER" id="PTHR35330:SF1">
    <property type="entry name" value="SIROHEME BIOSYNTHESIS PROTEIN MET8"/>
    <property type="match status" value="1"/>
</dbReference>
<evidence type="ECO:0000256" key="6">
    <source>
        <dbReference type="ARBA" id="ARBA00047561"/>
    </source>
</evidence>
<evidence type="ECO:0000256" key="1">
    <source>
        <dbReference type="ARBA" id="ARBA00005010"/>
    </source>
</evidence>
<keyword evidence="4" id="KW-0520">NAD</keyword>